<keyword evidence="2" id="KW-1185">Reference proteome</keyword>
<accession>A0ABN7UXU8</accession>
<comment type="caution">
    <text evidence="1">The sequence shown here is derived from an EMBL/GenBank/DDBJ whole genome shotgun (WGS) entry which is preliminary data.</text>
</comment>
<evidence type="ECO:0000313" key="1">
    <source>
        <dbReference type="EMBL" id="CAG8696114.1"/>
    </source>
</evidence>
<organism evidence="1 2">
    <name type="scientific">Gigaspora margarita</name>
    <dbReference type="NCBI Taxonomy" id="4874"/>
    <lineage>
        <taxon>Eukaryota</taxon>
        <taxon>Fungi</taxon>
        <taxon>Fungi incertae sedis</taxon>
        <taxon>Mucoromycota</taxon>
        <taxon>Glomeromycotina</taxon>
        <taxon>Glomeromycetes</taxon>
        <taxon>Diversisporales</taxon>
        <taxon>Gigasporaceae</taxon>
        <taxon>Gigaspora</taxon>
    </lineage>
</organism>
<proteinExistence type="predicted"/>
<gene>
    <name evidence="1" type="ORF">GMARGA_LOCUS11823</name>
</gene>
<reference evidence="1 2" key="1">
    <citation type="submission" date="2021-06" db="EMBL/GenBank/DDBJ databases">
        <authorList>
            <person name="Kallberg Y."/>
            <person name="Tangrot J."/>
            <person name="Rosling A."/>
        </authorList>
    </citation>
    <scope>NUCLEOTIDE SEQUENCE [LARGE SCALE GENOMIC DNA]</scope>
    <source>
        <strain evidence="1 2">120-4 pot B 10/14</strain>
    </source>
</reference>
<dbReference type="Proteomes" id="UP000789901">
    <property type="component" value="Unassembled WGS sequence"/>
</dbReference>
<sequence>IDFESNGSHYESAESIINNELSVQSHDTKQLREALSEIELS</sequence>
<dbReference type="EMBL" id="CAJVQB010007041">
    <property type="protein sequence ID" value="CAG8696114.1"/>
    <property type="molecule type" value="Genomic_DNA"/>
</dbReference>
<protein>
    <submittedName>
        <fullName evidence="1">5795_t:CDS:1</fullName>
    </submittedName>
</protein>
<feature type="non-terminal residue" evidence="1">
    <location>
        <position position="1"/>
    </location>
</feature>
<evidence type="ECO:0000313" key="2">
    <source>
        <dbReference type="Proteomes" id="UP000789901"/>
    </source>
</evidence>
<name>A0ABN7UXU8_GIGMA</name>